<dbReference type="InterPro" id="IPR029151">
    <property type="entry name" value="Sensor-like_sf"/>
</dbReference>
<dbReference type="PROSITE" id="PS50111">
    <property type="entry name" value="CHEMOTAXIS_TRANSDUC_2"/>
    <property type="match status" value="1"/>
</dbReference>
<dbReference type="SMART" id="SM00304">
    <property type="entry name" value="HAMP"/>
    <property type="match status" value="1"/>
</dbReference>
<keyword evidence="3" id="KW-0145">Chemotaxis</keyword>
<comment type="similarity">
    <text evidence="8">Belongs to the methyl-accepting chemotaxis (MCP) protein family.</text>
</comment>
<dbReference type="RefSeq" id="WP_274373653.1">
    <property type="nucleotide sequence ID" value="NZ_CP072943.1"/>
</dbReference>
<keyword evidence="7 9" id="KW-0807">Transducer</keyword>
<dbReference type="PROSITE" id="PS50885">
    <property type="entry name" value="HAMP"/>
    <property type="match status" value="1"/>
</dbReference>
<sequence>MTIRNKLFAMALALLVMIAAMTVVTYGRSRAMLLDLVSEAGTEIVARAADAVDARFDKIAAIAVTATELVQSAWNAFEVRDEADVEALLADLLQRVRGEGVQDVYFGYAATGKVAVGSRWAEPDDYDARSRPWYKEAVAAGPGAVIFTDPYFDPATQGMVLSVATPLYDGGGSLLGVMGTDVSIKEMSAYVEALRIFGKGRGLMLLGSGIVASGFGEEAVLKADLTKDEAFPESLRAIARRMIAGERGNAVYRDGEGEQQLFFAPTARGYFLGIVFPVSEITALVRGLTTILVVIAAVAVVLAGALLFAVVRGLTTAIGAMEATTARLGAGDLSIRYDDSGRDEIAHISRNLNAMVGSIGGVLTSIRQEADVTAQRSETLSALCERTLTSMEGVSRSVDTVRGLLDHNVSALEETNASIEEIASGAQSAARAAASGAEGAASASEASAGSLTEVKTVIGDIGKASDESRRAIEKIRALGQSVTAISGFVATITSIADQTNLLALNAAIEAARAGEAGRGFAVVAEEVRKLAEESAQAAREVNKLIDGLQRHSGDSVRATEETGRILGETLGRAEEAQTVLGGAVAALNVMVEAVQSVAAVAQEQAAASEEVTSAVQSVTGASGEMVRSVETIHDATAETTRAAEAIAAQAREMASASEKLRHELDRFTLADRSSASLPARR</sequence>
<evidence type="ECO:0000256" key="3">
    <source>
        <dbReference type="ARBA" id="ARBA00022500"/>
    </source>
</evidence>
<evidence type="ECO:0000256" key="6">
    <source>
        <dbReference type="ARBA" id="ARBA00023136"/>
    </source>
</evidence>
<name>A0A9Q7AFT6_9BACT</name>
<dbReference type="Pfam" id="PF00672">
    <property type="entry name" value="HAMP"/>
    <property type="match status" value="1"/>
</dbReference>
<dbReference type="Proteomes" id="UP000671879">
    <property type="component" value="Chromosome"/>
</dbReference>
<reference evidence="14" key="1">
    <citation type="submission" date="2021-04" db="EMBL/GenBank/DDBJ databases">
        <title>A novel Synergistetes isolate from a pyrite-forming mixed culture.</title>
        <authorList>
            <person name="Bunk B."/>
            <person name="Sproer C."/>
            <person name="Spring S."/>
            <person name="Pester M."/>
        </authorList>
    </citation>
    <scope>NUCLEOTIDE SEQUENCE [LARGE SCALE GENOMIC DNA]</scope>
    <source>
        <strain evidence="14">J.5.4.2-T.3.5.2</strain>
    </source>
</reference>
<accession>A0A9Q7AFT6</accession>
<evidence type="ECO:0000256" key="5">
    <source>
        <dbReference type="ARBA" id="ARBA00022989"/>
    </source>
</evidence>
<evidence type="ECO:0000256" key="9">
    <source>
        <dbReference type="PROSITE-ProRule" id="PRU00284"/>
    </source>
</evidence>
<feature type="domain" description="HAMP" evidence="12">
    <location>
        <begin position="312"/>
        <end position="364"/>
    </location>
</feature>
<dbReference type="CDD" id="cd12913">
    <property type="entry name" value="PDC1_MCP_like"/>
    <property type="match status" value="1"/>
</dbReference>
<dbReference type="GO" id="GO:0006935">
    <property type="term" value="P:chemotaxis"/>
    <property type="evidence" value="ECO:0007669"/>
    <property type="project" value="UniProtKB-KW"/>
</dbReference>
<gene>
    <name evidence="13" type="ORF">KAR29_00245</name>
</gene>
<feature type="transmembrane region" description="Helical" evidence="10">
    <location>
        <begin position="288"/>
        <end position="311"/>
    </location>
</feature>
<dbReference type="GO" id="GO:0005886">
    <property type="term" value="C:plasma membrane"/>
    <property type="evidence" value="ECO:0007669"/>
    <property type="project" value="UniProtKB-SubCell"/>
</dbReference>
<keyword evidence="4 10" id="KW-0812">Transmembrane</keyword>
<dbReference type="SUPFAM" id="SSF103190">
    <property type="entry name" value="Sensory domain-like"/>
    <property type="match status" value="1"/>
</dbReference>
<dbReference type="Gene3D" id="6.10.340.10">
    <property type="match status" value="1"/>
</dbReference>
<proteinExistence type="inferred from homology"/>
<evidence type="ECO:0000313" key="13">
    <source>
        <dbReference type="EMBL" id="QTX32419.1"/>
    </source>
</evidence>
<dbReference type="SMART" id="SM00283">
    <property type="entry name" value="MA"/>
    <property type="match status" value="1"/>
</dbReference>
<dbReference type="EMBL" id="CP072943">
    <property type="protein sequence ID" value="QTX32419.1"/>
    <property type="molecule type" value="Genomic_DNA"/>
</dbReference>
<dbReference type="PANTHER" id="PTHR32089">
    <property type="entry name" value="METHYL-ACCEPTING CHEMOTAXIS PROTEIN MCPB"/>
    <property type="match status" value="1"/>
</dbReference>
<evidence type="ECO:0000256" key="1">
    <source>
        <dbReference type="ARBA" id="ARBA00004651"/>
    </source>
</evidence>
<dbReference type="KEGG" id="aram:KAR29_00245"/>
<dbReference type="Gene3D" id="1.10.287.950">
    <property type="entry name" value="Methyl-accepting chemotaxis protein"/>
    <property type="match status" value="1"/>
</dbReference>
<evidence type="ECO:0000256" key="2">
    <source>
        <dbReference type="ARBA" id="ARBA00022475"/>
    </source>
</evidence>
<organism evidence="13 14">
    <name type="scientific">Aminithiophilus ramosus</name>
    <dbReference type="NCBI Taxonomy" id="3029084"/>
    <lineage>
        <taxon>Bacteria</taxon>
        <taxon>Thermotogati</taxon>
        <taxon>Synergistota</taxon>
        <taxon>Synergistia</taxon>
        <taxon>Synergistales</taxon>
        <taxon>Aminithiophilaceae</taxon>
        <taxon>Aminithiophilus</taxon>
    </lineage>
</organism>
<keyword evidence="5 10" id="KW-1133">Transmembrane helix</keyword>
<protein>
    <submittedName>
        <fullName evidence="13">Methyl-accepting chemotaxis protein</fullName>
    </submittedName>
</protein>
<dbReference type="Pfam" id="PF00015">
    <property type="entry name" value="MCPsignal"/>
    <property type="match status" value="1"/>
</dbReference>
<keyword evidence="2" id="KW-1003">Cell membrane</keyword>
<dbReference type="GO" id="GO:0007165">
    <property type="term" value="P:signal transduction"/>
    <property type="evidence" value="ECO:0007669"/>
    <property type="project" value="UniProtKB-KW"/>
</dbReference>
<evidence type="ECO:0000256" key="8">
    <source>
        <dbReference type="ARBA" id="ARBA00029447"/>
    </source>
</evidence>
<comment type="subcellular location">
    <subcellularLocation>
        <location evidence="1">Cell membrane</location>
        <topology evidence="1">Multi-pass membrane protein</topology>
    </subcellularLocation>
</comment>
<dbReference type="Pfam" id="PF02743">
    <property type="entry name" value="dCache_1"/>
    <property type="match status" value="1"/>
</dbReference>
<feature type="domain" description="Methyl-accepting transducer" evidence="11">
    <location>
        <begin position="376"/>
        <end position="619"/>
    </location>
</feature>
<evidence type="ECO:0000256" key="10">
    <source>
        <dbReference type="SAM" id="Phobius"/>
    </source>
</evidence>
<dbReference type="Gene3D" id="3.30.450.20">
    <property type="entry name" value="PAS domain"/>
    <property type="match status" value="2"/>
</dbReference>
<dbReference type="InterPro" id="IPR004089">
    <property type="entry name" value="MCPsignal_dom"/>
</dbReference>
<keyword evidence="14" id="KW-1185">Reference proteome</keyword>
<dbReference type="PANTHER" id="PTHR32089:SF112">
    <property type="entry name" value="LYSOZYME-LIKE PROTEIN-RELATED"/>
    <property type="match status" value="1"/>
</dbReference>
<evidence type="ECO:0000313" key="14">
    <source>
        <dbReference type="Proteomes" id="UP000671879"/>
    </source>
</evidence>
<dbReference type="InterPro" id="IPR033479">
    <property type="entry name" value="dCache_1"/>
</dbReference>
<keyword evidence="6 10" id="KW-0472">Membrane</keyword>
<evidence type="ECO:0000259" key="11">
    <source>
        <dbReference type="PROSITE" id="PS50111"/>
    </source>
</evidence>
<dbReference type="AlphaFoldDB" id="A0A9Q7AFT6"/>
<evidence type="ECO:0000256" key="4">
    <source>
        <dbReference type="ARBA" id="ARBA00022692"/>
    </source>
</evidence>
<evidence type="ECO:0000259" key="12">
    <source>
        <dbReference type="PROSITE" id="PS50885"/>
    </source>
</evidence>
<evidence type="ECO:0000256" key="7">
    <source>
        <dbReference type="ARBA" id="ARBA00023224"/>
    </source>
</evidence>
<dbReference type="CDD" id="cd06225">
    <property type="entry name" value="HAMP"/>
    <property type="match status" value="1"/>
</dbReference>
<dbReference type="InterPro" id="IPR003660">
    <property type="entry name" value="HAMP_dom"/>
</dbReference>
<dbReference type="SUPFAM" id="SSF58104">
    <property type="entry name" value="Methyl-accepting chemotaxis protein (MCP) signaling domain"/>
    <property type="match status" value="1"/>
</dbReference>